<dbReference type="VEuPathDB" id="FungiDB:PYU1_G009676"/>
<protein>
    <submittedName>
        <fullName evidence="1">Uncharacterized protein</fullName>
    </submittedName>
</protein>
<dbReference type="EMBL" id="GL376615">
    <property type="status" value="NOT_ANNOTATED_CDS"/>
    <property type="molecule type" value="Genomic_DNA"/>
</dbReference>
<organism evidence="1 2">
    <name type="scientific">Globisporangium ultimum (strain ATCC 200006 / CBS 805.95 / DAOM BR144)</name>
    <name type="common">Pythium ultimum</name>
    <dbReference type="NCBI Taxonomy" id="431595"/>
    <lineage>
        <taxon>Eukaryota</taxon>
        <taxon>Sar</taxon>
        <taxon>Stramenopiles</taxon>
        <taxon>Oomycota</taxon>
        <taxon>Peronosporomycetes</taxon>
        <taxon>Pythiales</taxon>
        <taxon>Pythiaceae</taxon>
        <taxon>Globisporangium</taxon>
    </lineage>
</organism>
<dbReference type="Proteomes" id="UP000019132">
    <property type="component" value="Unassembled WGS sequence"/>
</dbReference>
<dbReference type="AlphaFoldDB" id="K3WXJ6"/>
<proteinExistence type="predicted"/>
<evidence type="ECO:0000313" key="2">
    <source>
        <dbReference type="Proteomes" id="UP000019132"/>
    </source>
</evidence>
<keyword evidence="2" id="KW-1185">Reference proteome</keyword>
<evidence type="ECO:0000313" key="1">
    <source>
        <dbReference type="EnsemblProtists" id="PYU1_T009694"/>
    </source>
</evidence>
<dbReference type="eggNOG" id="ENOG502T1QB">
    <property type="taxonomic scope" value="Eukaryota"/>
</dbReference>
<dbReference type="InParanoid" id="K3WXJ6"/>
<reference evidence="2" key="1">
    <citation type="journal article" date="2010" name="Genome Biol.">
        <title>Genome sequence of the necrotrophic plant pathogen Pythium ultimum reveals original pathogenicity mechanisms and effector repertoire.</title>
        <authorList>
            <person name="Levesque C.A."/>
            <person name="Brouwer H."/>
            <person name="Cano L."/>
            <person name="Hamilton J.P."/>
            <person name="Holt C."/>
            <person name="Huitema E."/>
            <person name="Raffaele S."/>
            <person name="Robideau G.P."/>
            <person name="Thines M."/>
            <person name="Win J."/>
            <person name="Zerillo M.M."/>
            <person name="Beakes G.W."/>
            <person name="Boore J.L."/>
            <person name="Busam D."/>
            <person name="Dumas B."/>
            <person name="Ferriera S."/>
            <person name="Fuerstenberg S.I."/>
            <person name="Gachon C.M."/>
            <person name="Gaulin E."/>
            <person name="Govers F."/>
            <person name="Grenville-Briggs L."/>
            <person name="Horner N."/>
            <person name="Hostetler J."/>
            <person name="Jiang R.H."/>
            <person name="Johnson J."/>
            <person name="Krajaejun T."/>
            <person name="Lin H."/>
            <person name="Meijer H.J."/>
            <person name="Moore B."/>
            <person name="Morris P."/>
            <person name="Phuntmart V."/>
            <person name="Puiu D."/>
            <person name="Shetty J."/>
            <person name="Stajich J.E."/>
            <person name="Tripathy S."/>
            <person name="Wawra S."/>
            <person name="van West P."/>
            <person name="Whitty B.R."/>
            <person name="Coutinho P.M."/>
            <person name="Henrissat B."/>
            <person name="Martin F."/>
            <person name="Thomas P.D."/>
            <person name="Tyler B.M."/>
            <person name="De Vries R.P."/>
            <person name="Kamoun S."/>
            <person name="Yandell M."/>
            <person name="Tisserat N."/>
            <person name="Buell C.R."/>
        </authorList>
    </citation>
    <scope>NUCLEOTIDE SEQUENCE</scope>
    <source>
        <strain evidence="2">DAOM:BR144</strain>
    </source>
</reference>
<dbReference type="EnsemblProtists" id="PYU1_T009694">
    <property type="protein sequence ID" value="PYU1_T009694"/>
    <property type="gene ID" value="PYU1_G009676"/>
</dbReference>
<sequence length="153" mass="16961">MTATLDVTNAAASGEYTNATITGESSAASSTCCNNGDGGDHEGEALVEVDTILTQERWRWVQELVEGPINTKTRLDVKMFFLKLVKANTVDAMDIVLSDLESWRLELGSKHQQQVPREVEEVARTLFLLGADKQLDLQRTATETHQHDQHLHA</sequence>
<dbReference type="OMA" id="NWGWLRD"/>
<dbReference type="HOGENOM" id="CLU_1716907_0_0_1"/>
<accession>K3WXJ6</accession>
<reference evidence="2" key="2">
    <citation type="submission" date="2010-04" db="EMBL/GenBank/DDBJ databases">
        <authorList>
            <person name="Buell R."/>
            <person name="Hamilton J."/>
            <person name="Hostetler J."/>
        </authorList>
    </citation>
    <scope>NUCLEOTIDE SEQUENCE [LARGE SCALE GENOMIC DNA]</scope>
    <source>
        <strain evidence="2">DAOM:BR144</strain>
    </source>
</reference>
<name>K3WXJ6_GLOUD</name>
<reference evidence="1" key="3">
    <citation type="submission" date="2015-02" db="UniProtKB">
        <authorList>
            <consortium name="EnsemblProtists"/>
        </authorList>
    </citation>
    <scope>IDENTIFICATION</scope>
    <source>
        <strain evidence="1">DAOM BR144</strain>
    </source>
</reference>